<feature type="transmembrane region" description="Helical" evidence="5">
    <location>
        <begin position="367"/>
        <end position="386"/>
    </location>
</feature>
<comment type="caution">
    <text evidence="6">The sequence shown here is derived from an EMBL/GenBank/DDBJ whole genome shotgun (WGS) entry which is preliminary data.</text>
</comment>
<accession>A0A8J5JPU8</accession>
<evidence type="ECO:0000256" key="5">
    <source>
        <dbReference type="SAM" id="Phobius"/>
    </source>
</evidence>
<dbReference type="Gene3D" id="1.25.40.20">
    <property type="entry name" value="Ankyrin repeat-containing domain"/>
    <property type="match status" value="2"/>
</dbReference>
<feature type="repeat" description="ANK" evidence="3">
    <location>
        <begin position="92"/>
        <end position="124"/>
    </location>
</feature>
<proteinExistence type="predicted"/>
<evidence type="ECO:0000256" key="1">
    <source>
        <dbReference type="ARBA" id="ARBA00022737"/>
    </source>
</evidence>
<dbReference type="PROSITE" id="PS50297">
    <property type="entry name" value="ANK_REP_REGION"/>
    <property type="match status" value="2"/>
</dbReference>
<feature type="repeat" description="ANK" evidence="3">
    <location>
        <begin position="125"/>
        <end position="157"/>
    </location>
</feature>
<feature type="region of interest" description="Disordered" evidence="4">
    <location>
        <begin position="267"/>
        <end position="290"/>
    </location>
</feature>
<keyword evidence="5" id="KW-1133">Transmembrane helix</keyword>
<dbReference type="GO" id="GO:0085020">
    <property type="term" value="P:protein K6-linked ubiquitination"/>
    <property type="evidence" value="ECO:0007669"/>
    <property type="project" value="TreeGrafter"/>
</dbReference>
<dbReference type="SUPFAM" id="SSF48403">
    <property type="entry name" value="Ankyrin repeat"/>
    <property type="match status" value="1"/>
</dbReference>
<keyword evidence="5" id="KW-0812">Transmembrane</keyword>
<keyword evidence="5" id="KW-0472">Membrane</keyword>
<protein>
    <submittedName>
        <fullName evidence="6">TANC1-like</fullName>
    </submittedName>
</protein>
<evidence type="ECO:0000313" key="7">
    <source>
        <dbReference type="Proteomes" id="UP000747542"/>
    </source>
</evidence>
<dbReference type="GO" id="GO:0070531">
    <property type="term" value="C:BRCA1-A complex"/>
    <property type="evidence" value="ECO:0007669"/>
    <property type="project" value="TreeGrafter"/>
</dbReference>
<keyword evidence="1" id="KW-0677">Repeat</keyword>
<name>A0A8J5JPU8_HOMAM</name>
<dbReference type="Pfam" id="PF00023">
    <property type="entry name" value="Ank"/>
    <property type="match status" value="1"/>
</dbReference>
<dbReference type="SMART" id="SM00248">
    <property type="entry name" value="ANK"/>
    <property type="match status" value="5"/>
</dbReference>
<organism evidence="6 7">
    <name type="scientific">Homarus americanus</name>
    <name type="common">American lobster</name>
    <dbReference type="NCBI Taxonomy" id="6706"/>
    <lineage>
        <taxon>Eukaryota</taxon>
        <taxon>Metazoa</taxon>
        <taxon>Ecdysozoa</taxon>
        <taxon>Arthropoda</taxon>
        <taxon>Crustacea</taxon>
        <taxon>Multicrustacea</taxon>
        <taxon>Malacostraca</taxon>
        <taxon>Eumalacostraca</taxon>
        <taxon>Eucarida</taxon>
        <taxon>Decapoda</taxon>
        <taxon>Pleocyemata</taxon>
        <taxon>Astacidea</taxon>
        <taxon>Nephropoidea</taxon>
        <taxon>Nephropidae</taxon>
        <taxon>Homarus</taxon>
    </lineage>
</organism>
<dbReference type="AlphaFoldDB" id="A0A8J5JPU8"/>
<evidence type="ECO:0000313" key="6">
    <source>
        <dbReference type="EMBL" id="KAG7160091.1"/>
    </source>
</evidence>
<dbReference type="PANTHER" id="PTHR24171:SF8">
    <property type="entry name" value="BRCA1-ASSOCIATED RING DOMAIN PROTEIN 1"/>
    <property type="match status" value="1"/>
</dbReference>
<dbReference type="GO" id="GO:0031436">
    <property type="term" value="C:BRCA1-BARD1 complex"/>
    <property type="evidence" value="ECO:0007669"/>
    <property type="project" value="TreeGrafter"/>
</dbReference>
<dbReference type="Proteomes" id="UP000747542">
    <property type="component" value="Unassembled WGS sequence"/>
</dbReference>
<dbReference type="EMBL" id="JAHLQT010031643">
    <property type="protein sequence ID" value="KAG7160091.1"/>
    <property type="molecule type" value="Genomic_DNA"/>
</dbReference>
<sequence length="389" mass="42092">MLSCDLLNTVSTAGPLVILSVLQECEGGMRASVALLLLVVMLVSGPHYVLCRKSPGMALLTAATKGKLGRMRQILQGRNADINYAEKSGWYRGYTALMWAASRNNTVMVEELLMRGADVNRESYAEYFPLYLATTQEDTQMVVVLLEAGAETNLQTSWGVTALQAAAVWGQQNVSEKLLQYGALPDLPNTHGRTALHWASRKGHIKAVAQLLESCPDLTSTDRSGKTALEVARLRTKAEMTRLLIDVCGSAASPSCLHTTPATSCLGDRRPLPTTSPSPTPMRGHPAMPHSSMPGVELTPMAKTPTVSPSLPPDTAKEPFLQVPTATQPQTSARTPVILPRKLLRTFHMTFPLTTPLPASPPVACSVAVIILPFHLNIVFCFSLLWKIC</sequence>
<dbReference type="Pfam" id="PF12796">
    <property type="entry name" value="Ank_2"/>
    <property type="match status" value="1"/>
</dbReference>
<gene>
    <name evidence="6" type="primary">Tanc1-L</name>
    <name evidence="6" type="ORF">Hamer_G012626</name>
</gene>
<dbReference type="PROSITE" id="PS50088">
    <property type="entry name" value="ANK_REPEAT"/>
    <property type="match status" value="3"/>
</dbReference>
<dbReference type="GO" id="GO:0004842">
    <property type="term" value="F:ubiquitin-protein transferase activity"/>
    <property type="evidence" value="ECO:0007669"/>
    <property type="project" value="TreeGrafter"/>
</dbReference>
<evidence type="ECO:0000256" key="4">
    <source>
        <dbReference type="SAM" id="MobiDB-lite"/>
    </source>
</evidence>
<evidence type="ECO:0000256" key="3">
    <source>
        <dbReference type="PROSITE-ProRule" id="PRU00023"/>
    </source>
</evidence>
<reference evidence="6" key="1">
    <citation type="journal article" date="2021" name="Sci. Adv.">
        <title>The American lobster genome reveals insights on longevity, neural, and immune adaptations.</title>
        <authorList>
            <person name="Polinski J.M."/>
            <person name="Zimin A.V."/>
            <person name="Clark K.F."/>
            <person name="Kohn A.B."/>
            <person name="Sadowski N."/>
            <person name="Timp W."/>
            <person name="Ptitsyn A."/>
            <person name="Khanna P."/>
            <person name="Romanova D.Y."/>
            <person name="Williams P."/>
            <person name="Greenwood S.J."/>
            <person name="Moroz L.L."/>
            <person name="Walt D.R."/>
            <person name="Bodnar A.G."/>
        </authorList>
    </citation>
    <scope>NUCLEOTIDE SEQUENCE</scope>
    <source>
        <strain evidence="6">GMGI-L3</strain>
    </source>
</reference>
<dbReference type="InterPro" id="IPR036770">
    <property type="entry name" value="Ankyrin_rpt-contain_sf"/>
</dbReference>
<dbReference type="InterPro" id="IPR002110">
    <property type="entry name" value="Ankyrin_rpt"/>
</dbReference>
<feature type="repeat" description="ANK" evidence="3">
    <location>
        <begin position="191"/>
        <end position="223"/>
    </location>
</feature>
<evidence type="ECO:0000256" key="2">
    <source>
        <dbReference type="ARBA" id="ARBA00023043"/>
    </source>
</evidence>
<dbReference type="PANTHER" id="PTHR24171">
    <property type="entry name" value="ANKYRIN REPEAT DOMAIN-CONTAINING PROTEIN 39-RELATED"/>
    <property type="match status" value="1"/>
</dbReference>
<keyword evidence="2 3" id="KW-0040">ANK repeat</keyword>
<keyword evidence="7" id="KW-1185">Reference proteome</keyword>